<evidence type="ECO:0000256" key="1">
    <source>
        <dbReference type="ARBA" id="ARBA00010646"/>
    </source>
</evidence>
<dbReference type="Proteomes" id="UP001529275">
    <property type="component" value="Unassembled WGS sequence"/>
</dbReference>
<protein>
    <submittedName>
        <fullName evidence="2">Glycoside hydrolase family 25 protein</fullName>
    </submittedName>
</protein>
<dbReference type="InterPro" id="IPR002053">
    <property type="entry name" value="Glyco_hydro_25"/>
</dbReference>
<dbReference type="RefSeq" id="WP_289527510.1">
    <property type="nucleotide sequence ID" value="NZ_JAUDCK010000011.1"/>
</dbReference>
<dbReference type="CDD" id="cd06414">
    <property type="entry name" value="GH25_LytC-like"/>
    <property type="match status" value="1"/>
</dbReference>
<comment type="similarity">
    <text evidence="1">Belongs to the glycosyl hydrolase 25 family.</text>
</comment>
<evidence type="ECO:0000313" key="2">
    <source>
        <dbReference type="EMBL" id="MDM8195618.1"/>
    </source>
</evidence>
<keyword evidence="3" id="KW-1185">Reference proteome</keyword>
<dbReference type="Pfam" id="PF01183">
    <property type="entry name" value="Glyco_hydro_25"/>
    <property type="match status" value="1"/>
</dbReference>
<sequence>MVKDGIDVSQYQGEINWELVKNHIDFAILRCGFGQDLPGQDDPTFKRNADECTRLGIPFGVYLYSYATDERAALSEARHVMRLIQDYQMEYPIYLDLEDPSIGRLTNDQIEKNARVWADELAKHNYFPGFYASYYWWITKLTGPTFKRYTRWVARYAEELGVEGFDMWQYTDHGFVEGISVPVDRNHSYRDFPTEIKAGGYNNFNVETNPEPAPEPEVPQQNYQVGDHVTFNHVFISSDSSVPLVPYMNHGTITRVVPNARNPYLIGNGLGWVNNESITGTLRYLSHPTYRGDSLVDALNQIGVDSSFASRKDLAQKNGIENYTGSARQNLELLRLLQEGRLKS</sequence>
<dbReference type="PROSITE" id="PS51904">
    <property type="entry name" value="GLYCOSYL_HYDROL_F25_2"/>
    <property type="match status" value="1"/>
</dbReference>
<dbReference type="PANTHER" id="PTHR34135">
    <property type="entry name" value="LYSOZYME"/>
    <property type="match status" value="1"/>
</dbReference>
<gene>
    <name evidence="2" type="ORF">QUV98_04725</name>
</gene>
<evidence type="ECO:0000313" key="3">
    <source>
        <dbReference type="Proteomes" id="UP001529275"/>
    </source>
</evidence>
<dbReference type="PANTHER" id="PTHR34135:SF2">
    <property type="entry name" value="LYSOZYME"/>
    <property type="match status" value="1"/>
</dbReference>
<name>A0ABT7UHJ5_9FIRM</name>
<dbReference type="EMBL" id="JAUDCK010000011">
    <property type="protein sequence ID" value="MDM8195618.1"/>
    <property type="molecule type" value="Genomic_DNA"/>
</dbReference>
<comment type="caution">
    <text evidence="2">The sequence shown here is derived from an EMBL/GenBank/DDBJ whole genome shotgun (WGS) entry which is preliminary data.</text>
</comment>
<dbReference type="SUPFAM" id="SSF51445">
    <property type="entry name" value="(Trans)glycosidases"/>
    <property type="match status" value="1"/>
</dbReference>
<dbReference type="SUPFAM" id="SSF158634">
    <property type="entry name" value="RPA2825-like"/>
    <property type="match status" value="1"/>
</dbReference>
<reference evidence="3" key="1">
    <citation type="submission" date="2023-06" db="EMBL/GenBank/DDBJ databases">
        <title>Identification and characterization of horizontal gene transfer across gut microbiota members of farm animals based on homology search.</title>
        <authorList>
            <person name="Zeman M."/>
            <person name="Kubasova T."/>
            <person name="Jahodarova E."/>
            <person name="Nykrynova M."/>
            <person name="Rychlik I."/>
        </authorList>
    </citation>
    <scope>NUCLEOTIDE SEQUENCE [LARGE SCALE GENOMIC DNA]</scope>
    <source>
        <strain evidence="3">ET341</strain>
    </source>
</reference>
<accession>A0ABT7UHJ5</accession>
<dbReference type="GO" id="GO:0016787">
    <property type="term" value="F:hydrolase activity"/>
    <property type="evidence" value="ECO:0007669"/>
    <property type="project" value="UniProtKB-KW"/>
</dbReference>
<organism evidence="2 3">
    <name type="scientific">Massilimicrobiota timonensis</name>
    <dbReference type="NCBI Taxonomy" id="1776392"/>
    <lineage>
        <taxon>Bacteria</taxon>
        <taxon>Bacillati</taxon>
        <taxon>Bacillota</taxon>
        <taxon>Erysipelotrichia</taxon>
        <taxon>Erysipelotrichales</taxon>
        <taxon>Erysipelotrichaceae</taxon>
        <taxon>Massilimicrobiota</taxon>
    </lineage>
</organism>
<keyword evidence="2" id="KW-0378">Hydrolase</keyword>
<dbReference type="Gene3D" id="3.20.20.80">
    <property type="entry name" value="Glycosidases"/>
    <property type="match status" value="1"/>
</dbReference>
<proteinExistence type="inferred from homology"/>
<dbReference type="InterPro" id="IPR017853">
    <property type="entry name" value="GH"/>
</dbReference>